<dbReference type="Gene3D" id="3.40.50.150">
    <property type="entry name" value="Vaccinia Virus protein VP39"/>
    <property type="match status" value="1"/>
</dbReference>
<evidence type="ECO:0000256" key="1">
    <source>
        <dbReference type="ARBA" id="ARBA00022723"/>
    </source>
</evidence>
<dbReference type="Gene3D" id="1.10.1200.270">
    <property type="entry name" value="Methyltransferase, alpha-helical capping domain"/>
    <property type="match status" value="1"/>
</dbReference>
<dbReference type="SUPFAM" id="SSF53335">
    <property type="entry name" value="S-adenosyl-L-methionine-dependent methyltransferases"/>
    <property type="match status" value="1"/>
</dbReference>
<dbReference type="Pfam" id="PF03492">
    <property type="entry name" value="Methyltransf_7"/>
    <property type="match status" value="1"/>
</dbReference>
<dbReference type="RefSeq" id="XP_010922681.1">
    <property type="nucleotide sequence ID" value="XM_010924379.3"/>
</dbReference>
<dbReference type="OrthoDB" id="742617at2759"/>
<dbReference type="FunCoup" id="A0A6I9R9Q3">
    <property type="interactions" value="4"/>
</dbReference>
<dbReference type="InterPro" id="IPR005299">
    <property type="entry name" value="MeTrfase_7"/>
</dbReference>
<dbReference type="InParanoid" id="A0A6I9R9Q3"/>
<evidence type="ECO:0000256" key="2">
    <source>
        <dbReference type="ARBA" id="ARBA00022842"/>
    </source>
</evidence>
<dbReference type="PANTHER" id="PTHR31009">
    <property type="entry name" value="S-ADENOSYL-L-METHIONINE:CARBOXYL METHYLTRANSFERASE FAMILY PROTEIN"/>
    <property type="match status" value="1"/>
</dbReference>
<gene>
    <name evidence="4" type="primary">LOC105045933</name>
</gene>
<proteinExistence type="predicted"/>
<keyword evidence="3" id="KW-1185">Reference proteome</keyword>
<dbReference type="AlphaFoldDB" id="A0A6I9R9Q3"/>
<dbReference type="InterPro" id="IPR029063">
    <property type="entry name" value="SAM-dependent_MTases_sf"/>
</dbReference>
<name>A0A6I9R9Q3_ELAGV</name>
<reference evidence="4" key="1">
    <citation type="submission" date="2025-08" db="UniProtKB">
        <authorList>
            <consortium name="RefSeq"/>
        </authorList>
    </citation>
    <scope>IDENTIFICATION</scope>
</reference>
<evidence type="ECO:0000313" key="4">
    <source>
        <dbReference type="RefSeq" id="XP_010922681.1"/>
    </source>
</evidence>
<dbReference type="GeneID" id="105045933"/>
<accession>A0A6I9R9Q3</accession>
<dbReference type="Proteomes" id="UP000504607">
    <property type="component" value="Chromosome 1"/>
</dbReference>
<sequence>MPSLCGSFCQATTNGCGDCSSYERRIGRDKLCPEFFNSVQKKFTDGMKHVVIDAAIDAYLSETPRCFKMADLGCSSGTNALSLIGDIVNAIDERCHEKTRQVPQFMVFLNDLPGNDFNSIFISFSDFGSRLKNVRRRDEFHSVFMAGVPGSFYGRLFPSNSLHFIHSSHSLHWLSQVPPGIFNEEGKSMNSRKIYISKTSPPSIAKAYHQQFQKDFGSFLKSRSEELVSEGRMALIMSGRDTKEPCNKMTTLLWELLARSLSIMVAQGEIGGEDLELYNAPFYGPSLREIEYEVLREGSFTVEYLKIFKDKVGSGDAKKDGAALATAIRAIQESMLCHYIGREAIDRLFHIYSELLSEVMQKEEIMAVYAIVVLRRSP</sequence>
<protein>
    <submittedName>
        <fullName evidence="4">Salicylate carboxymethyltransferase isoform X1</fullName>
    </submittedName>
</protein>
<keyword evidence="2" id="KW-0460">Magnesium</keyword>
<dbReference type="GO" id="GO:0008168">
    <property type="term" value="F:methyltransferase activity"/>
    <property type="evidence" value="ECO:0007669"/>
    <property type="project" value="InterPro"/>
</dbReference>
<evidence type="ECO:0000313" key="3">
    <source>
        <dbReference type="Proteomes" id="UP000504607"/>
    </source>
</evidence>
<dbReference type="InterPro" id="IPR042086">
    <property type="entry name" value="MeTrfase_capping"/>
</dbReference>
<keyword evidence="1" id="KW-0479">Metal-binding</keyword>
<dbReference type="GO" id="GO:0046872">
    <property type="term" value="F:metal ion binding"/>
    <property type="evidence" value="ECO:0007669"/>
    <property type="project" value="UniProtKB-KW"/>
</dbReference>
<dbReference type="KEGG" id="egu:105045933"/>
<organism evidence="3 4">
    <name type="scientific">Elaeis guineensis var. tenera</name>
    <name type="common">Oil palm</name>
    <dbReference type="NCBI Taxonomy" id="51953"/>
    <lineage>
        <taxon>Eukaryota</taxon>
        <taxon>Viridiplantae</taxon>
        <taxon>Streptophyta</taxon>
        <taxon>Embryophyta</taxon>
        <taxon>Tracheophyta</taxon>
        <taxon>Spermatophyta</taxon>
        <taxon>Magnoliopsida</taxon>
        <taxon>Liliopsida</taxon>
        <taxon>Arecaceae</taxon>
        <taxon>Arecoideae</taxon>
        <taxon>Cocoseae</taxon>
        <taxon>Elaeidinae</taxon>
        <taxon>Elaeis</taxon>
    </lineage>
</organism>